<organism evidence="10 11">
    <name type="scientific">Mytilus coruscus</name>
    <name type="common">Sea mussel</name>
    <dbReference type="NCBI Taxonomy" id="42192"/>
    <lineage>
        <taxon>Eukaryota</taxon>
        <taxon>Metazoa</taxon>
        <taxon>Spiralia</taxon>
        <taxon>Lophotrochozoa</taxon>
        <taxon>Mollusca</taxon>
        <taxon>Bivalvia</taxon>
        <taxon>Autobranchia</taxon>
        <taxon>Pteriomorphia</taxon>
        <taxon>Mytilida</taxon>
        <taxon>Mytiloidea</taxon>
        <taxon>Mytilidae</taxon>
        <taxon>Mytilinae</taxon>
        <taxon>Mytilus</taxon>
    </lineage>
</organism>
<dbReference type="AlphaFoldDB" id="A0A6J8ATT8"/>
<dbReference type="Gene3D" id="1.10.443.10">
    <property type="entry name" value="Intergrase catalytic core"/>
    <property type="match status" value="1"/>
</dbReference>
<keyword evidence="7" id="KW-0233">DNA recombination</keyword>
<dbReference type="GO" id="GO:0007165">
    <property type="term" value="P:signal transduction"/>
    <property type="evidence" value="ECO:0007669"/>
    <property type="project" value="InterPro"/>
</dbReference>
<evidence type="ECO:0000256" key="3">
    <source>
        <dbReference type="ARBA" id="ARBA00022692"/>
    </source>
</evidence>
<comment type="similarity">
    <text evidence="2">Belongs to the Toll-like receptor family.</text>
</comment>
<keyword evidence="3 8" id="KW-0812">Transmembrane</keyword>
<dbReference type="GO" id="GO:0005886">
    <property type="term" value="C:plasma membrane"/>
    <property type="evidence" value="ECO:0007669"/>
    <property type="project" value="TreeGrafter"/>
</dbReference>
<evidence type="ECO:0000256" key="4">
    <source>
        <dbReference type="ARBA" id="ARBA00022729"/>
    </source>
</evidence>
<dbReference type="Pfam" id="PF13676">
    <property type="entry name" value="TIR_2"/>
    <property type="match status" value="1"/>
</dbReference>
<gene>
    <name evidence="10" type="ORF">MCOR_11391</name>
</gene>
<comment type="subcellular location">
    <subcellularLocation>
        <location evidence="1">Membrane</location>
        <topology evidence="1">Single-pass membrane protein</topology>
    </subcellularLocation>
</comment>
<evidence type="ECO:0000256" key="7">
    <source>
        <dbReference type="ARBA" id="ARBA00023172"/>
    </source>
</evidence>
<dbReference type="Proteomes" id="UP000507470">
    <property type="component" value="Unassembled WGS sequence"/>
</dbReference>
<dbReference type="GO" id="GO:0006310">
    <property type="term" value="P:DNA recombination"/>
    <property type="evidence" value="ECO:0007669"/>
    <property type="project" value="UniProtKB-KW"/>
</dbReference>
<dbReference type="PANTHER" id="PTHR24365:SF530">
    <property type="entry name" value="MSTPROX-RELATED"/>
    <property type="match status" value="1"/>
</dbReference>
<dbReference type="InterPro" id="IPR032675">
    <property type="entry name" value="LRR_dom_sf"/>
</dbReference>
<sequence>MLSGMLRLDKRHDCRKPITSDILISLLDALKFVCYSVYETCLFKVSFLVAFLEFLRVGEIAKSNFYENHNVKRSNITIDSNSGSLNITIPSCKTDQLGNSVTFVLERNKSCSVCPVQLMSDYFAMRHKNDGHLFCHANEKTLRIGVATQSFLDGLDENSIKMKGRWKAAYKGKYRNKPRIVFKNLISGYLKDIWVIGSSIVTRASDHAQIMPVGASLRLEKIGCQLVWIAKGNSNTKCNVQNSIVDCSHLVLTAIPRHLPVNATSLDLRHGFVKTAGANSFLSKNLRLQDINLSSNRINSIPNGLFLHPFKQLLLVNMSHNYLTIFPEFHASIKALNIIDLTFNSITHFNNEDIEQIEKLGEVNILLGGNPFQCSCKTLQFLKWLGQTNRVLDILDLTCVTEKASRRFISEVISNMKTFEISCKTKFWLPFAVSITSIIVMAIITTVIFFRYKYAVEYFLLRLKMKMKNYKELQQEYTYDAFISYSHTDAEWVKQFYDKVNSMGFELCLDAKDFIAGNSIAENVINAIDSSRKVIFILTRNFLKSNWGSYEMEMTRMHAFQKGREDMVIIVVKDQIEVDEMPDVMKEMWFKIICIKWPNDDNLPYNTEDIFYDKMKISLKRKEQTTRKLVV</sequence>
<dbReference type="PANTHER" id="PTHR24365">
    <property type="entry name" value="TOLL-LIKE RECEPTOR"/>
    <property type="match status" value="1"/>
</dbReference>
<keyword evidence="5 8" id="KW-1133">Transmembrane helix</keyword>
<dbReference type="SUPFAM" id="SSF52200">
    <property type="entry name" value="Toll/Interleukin receptor TIR domain"/>
    <property type="match status" value="1"/>
</dbReference>
<keyword evidence="6 8" id="KW-0472">Membrane</keyword>
<dbReference type="Gene3D" id="3.40.50.10140">
    <property type="entry name" value="Toll/interleukin-1 receptor homology (TIR) domain"/>
    <property type="match status" value="1"/>
</dbReference>
<dbReference type="InterPro" id="IPR011010">
    <property type="entry name" value="DNA_brk_join_enz"/>
</dbReference>
<keyword evidence="4" id="KW-0732">Signal</keyword>
<dbReference type="SMART" id="SM00255">
    <property type="entry name" value="TIR"/>
    <property type="match status" value="1"/>
</dbReference>
<dbReference type="InterPro" id="IPR001611">
    <property type="entry name" value="Leu-rich_rpt"/>
</dbReference>
<name>A0A6J8ATT8_MYTCO</name>
<proteinExistence type="inferred from homology"/>
<dbReference type="InterPro" id="IPR000157">
    <property type="entry name" value="TIR_dom"/>
</dbReference>
<dbReference type="SUPFAM" id="SSF52058">
    <property type="entry name" value="L domain-like"/>
    <property type="match status" value="1"/>
</dbReference>
<dbReference type="OrthoDB" id="6130468at2759"/>
<dbReference type="GO" id="GO:0015074">
    <property type="term" value="P:DNA integration"/>
    <property type="evidence" value="ECO:0007669"/>
    <property type="project" value="InterPro"/>
</dbReference>
<evidence type="ECO:0000256" key="6">
    <source>
        <dbReference type="ARBA" id="ARBA00023136"/>
    </source>
</evidence>
<evidence type="ECO:0000256" key="8">
    <source>
        <dbReference type="SAM" id="Phobius"/>
    </source>
</evidence>
<dbReference type="InterPro" id="IPR013762">
    <property type="entry name" value="Integrase-like_cat_sf"/>
</dbReference>
<dbReference type="GO" id="GO:0003677">
    <property type="term" value="F:DNA binding"/>
    <property type="evidence" value="ECO:0007669"/>
    <property type="project" value="InterPro"/>
</dbReference>
<evidence type="ECO:0000259" key="9">
    <source>
        <dbReference type="PROSITE" id="PS50104"/>
    </source>
</evidence>
<dbReference type="PROSITE" id="PS50104">
    <property type="entry name" value="TIR"/>
    <property type="match status" value="1"/>
</dbReference>
<accession>A0A6J8ATT8</accession>
<evidence type="ECO:0000256" key="5">
    <source>
        <dbReference type="ARBA" id="ARBA00022989"/>
    </source>
</evidence>
<keyword evidence="11" id="KW-1185">Reference proteome</keyword>
<dbReference type="PROSITE" id="PS51450">
    <property type="entry name" value="LRR"/>
    <property type="match status" value="1"/>
</dbReference>
<evidence type="ECO:0000313" key="10">
    <source>
        <dbReference type="EMBL" id="CAC5373754.1"/>
    </source>
</evidence>
<reference evidence="10 11" key="1">
    <citation type="submission" date="2020-06" db="EMBL/GenBank/DDBJ databases">
        <authorList>
            <person name="Li R."/>
            <person name="Bekaert M."/>
        </authorList>
    </citation>
    <scope>NUCLEOTIDE SEQUENCE [LARGE SCALE GENOMIC DNA]</scope>
    <source>
        <strain evidence="11">wild</strain>
    </source>
</reference>
<feature type="domain" description="TIR" evidence="9">
    <location>
        <begin position="477"/>
        <end position="615"/>
    </location>
</feature>
<dbReference type="SUPFAM" id="SSF56349">
    <property type="entry name" value="DNA breaking-rejoining enzymes"/>
    <property type="match status" value="1"/>
</dbReference>
<dbReference type="Gene3D" id="3.80.10.10">
    <property type="entry name" value="Ribonuclease Inhibitor"/>
    <property type="match status" value="1"/>
</dbReference>
<feature type="transmembrane region" description="Helical" evidence="8">
    <location>
        <begin position="427"/>
        <end position="452"/>
    </location>
</feature>
<dbReference type="GO" id="GO:0038023">
    <property type="term" value="F:signaling receptor activity"/>
    <property type="evidence" value="ECO:0007669"/>
    <property type="project" value="TreeGrafter"/>
</dbReference>
<evidence type="ECO:0000313" key="11">
    <source>
        <dbReference type="Proteomes" id="UP000507470"/>
    </source>
</evidence>
<protein>
    <recommendedName>
        <fullName evidence="9">TIR domain-containing protein</fullName>
    </recommendedName>
</protein>
<evidence type="ECO:0000256" key="1">
    <source>
        <dbReference type="ARBA" id="ARBA00004167"/>
    </source>
</evidence>
<dbReference type="InterPro" id="IPR035897">
    <property type="entry name" value="Toll_tir_struct_dom_sf"/>
</dbReference>
<dbReference type="EMBL" id="CACVKT020001962">
    <property type="protein sequence ID" value="CAC5373754.1"/>
    <property type="molecule type" value="Genomic_DNA"/>
</dbReference>
<evidence type="ECO:0000256" key="2">
    <source>
        <dbReference type="ARBA" id="ARBA00009634"/>
    </source>
</evidence>